<feature type="domain" description="HD-GYP" evidence="2">
    <location>
        <begin position="166"/>
        <end position="362"/>
    </location>
</feature>
<evidence type="ECO:0000313" key="3">
    <source>
        <dbReference type="EMBL" id="MXN65432.1"/>
    </source>
</evidence>
<evidence type="ECO:0000259" key="2">
    <source>
        <dbReference type="PROSITE" id="PS51832"/>
    </source>
</evidence>
<feature type="domain" description="HD" evidence="1">
    <location>
        <begin position="188"/>
        <end position="311"/>
    </location>
</feature>
<keyword evidence="4" id="KW-1185">Reference proteome</keyword>
<dbReference type="GO" id="GO:0008081">
    <property type="term" value="F:phosphoric diester hydrolase activity"/>
    <property type="evidence" value="ECO:0007669"/>
    <property type="project" value="UniProtKB-ARBA"/>
</dbReference>
<dbReference type="InterPro" id="IPR006674">
    <property type="entry name" value="HD_domain"/>
</dbReference>
<evidence type="ECO:0000259" key="1">
    <source>
        <dbReference type="PROSITE" id="PS51831"/>
    </source>
</evidence>
<dbReference type="PANTHER" id="PTHR43155:SF2">
    <property type="entry name" value="CYCLIC DI-GMP PHOSPHODIESTERASE PA4108"/>
    <property type="match status" value="1"/>
</dbReference>
<name>A0A7X3S850_9HYPH</name>
<proteinExistence type="predicted"/>
<dbReference type="AlphaFoldDB" id="A0A7X3S850"/>
<evidence type="ECO:0000313" key="4">
    <source>
        <dbReference type="Proteomes" id="UP000433101"/>
    </source>
</evidence>
<dbReference type="SUPFAM" id="SSF109604">
    <property type="entry name" value="HD-domain/PDEase-like"/>
    <property type="match status" value="1"/>
</dbReference>
<dbReference type="NCBIfam" id="TIGR00277">
    <property type="entry name" value="HDIG"/>
    <property type="match status" value="1"/>
</dbReference>
<reference evidence="3 4" key="1">
    <citation type="submission" date="2019-12" db="EMBL/GenBank/DDBJ databases">
        <authorList>
            <person name="Li M."/>
        </authorList>
    </citation>
    <scope>NUCLEOTIDE SEQUENCE [LARGE SCALE GENOMIC DNA]</scope>
    <source>
        <strain evidence="3 4">GBMRC 2046</strain>
    </source>
</reference>
<accession>A0A7X3S850</accession>
<dbReference type="PANTHER" id="PTHR43155">
    <property type="entry name" value="CYCLIC DI-GMP PHOSPHODIESTERASE PA4108-RELATED"/>
    <property type="match status" value="1"/>
</dbReference>
<protein>
    <submittedName>
        <fullName evidence="3">HD domain-containing protein</fullName>
    </submittedName>
</protein>
<dbReference type="SMART" id="SM00471">
    <property type="entry name" value="HDc"/>
    <property type="match status" value="1"/>
</dbReference>
<dbReference type="CDD" id="cd00077">
    <property type="entry name" value="HDc"/>
    <property type="match status" value="1"/>
</dbReference>
<organism evidence="3 4">
    <name type="scientific">Stappia sediminis</name>
    <dbReference type="NCBI Taxonomy" id="2692190"/>
    <lineage>
        <taxon>Bacteria</taxon>
        <taxon>Pseudomonadati</taxon>
        <taxon>Pseudomonadota</taxon>
        <taxon>Alphaproteobacteria</taxon>
        <taxon>Hyphomicrobiales</taxon>
        <taxon>Stappiaceae</taxon>
        <taxon>Stappia</taxon>
    </lineage>
</organism>
<dbReference type="Gene3D" id="1.10.3210.10">
    <property type="entry name" value="Hypothetical protein af1432"/>
    <property type="match status" value="1"/>
</dbReference>
<dbReference type="PROSITE" id="PS51831">
    <property type="entry name" value="HD"/>
    <property type="match status" value="1"/>
</dbReference>
<dbReference type="PROSITE" id="PS51832">
    <property type="entry name" value="HD_GYP"/>
    <property type="match status" value="1"/>
</dbReference>
<gene>
    <name evidence="3" type="ORF">GR183_11020</name>
</gene>
<dbReference type="Proteomes" id="UP000433101">
    <property type="component" value="Unassembled WGS sequence"/>
</dbReference>
<dbReference type="RefSeq" id="WP_160775612.1">
    <property type="nucleotide sequence ID" value="NZ_WUMV01000003.1"/>
</dbReference>
<dbReference type="InterPro" id="IPR003607">
    <property type="entry name" value="HD/PDEase_dom"/>
</dbReference>
<dbReference type="Pfam" id="PF13487">
    <property type="entry name" value="HD_5"/>
    <property type="match status" value="1"/>
</dbReference>
<comment type="caution">
    <text evidence="3">The sequence shown here is derived from an EMBL/GenBank/DDBJ whole genome shotgun (WGS) entry which is preliminary data.</text>
</comment>
<dbReference type="InterPro" id="IPR006675">
    <property type="entry name" value="HDIG_dom"/>
</dbReference>
<sequence>MNDALIVLDDGHTPRGVVKTIPFLCRARLQPVSGFTVAQGEDARMLVLDLSLSVESNVSFIRKLFRALPDKPKIVFASKSDRQEIVQACAIGGATVLGRADPKSVINLSLRKIFRDLGDPFYQDHPNTTAAAARRVDTLFADMTQAALAEEPLPRSGITSCARNVIDAIQSEGVDSWLNAVHKHHSHTYCHSMMVSGYAAAFGEALGLDDETINILVHAGLLHDIGKVRIPLAILDKPGELETEEYELVKRHPEFGREILSTQANMDERIIEATLSHHELLDGSGYPQGLKGGQISQLVRIITICDIFAALTEERSYKEHYSRRVAYAILLEMGSKLDRELLKKFRPVAFRSEFGELRRAAKDANAPKLAASA</sequence>
<dbReference type="InterPro" id="IPR037522">
    <property type="entry name" value="HD_GYP_dom"/>
</dbReference>
<dbReference type="EMBL" id="WUMV01000003">
    <property type="protein sequence ID" value="MXN65432.1"/>
    <property type="molecule type" value="Genomic_DNA"/>
</dbReference>